<evidence type="ECO:0000313" key="1">
    <source>
        <dbReference type="EMBL" id="GKV48928.1"/>
    </source>
</evidence>
<reference evidence="1 2" key="1">
    <citation type="journal article" date="2021" name="Commun. Biol.">
        <title>The genome of Shorea leprosula (Dipterocarpaceae) highlights the ecological relevance of drought in aseasonal tropical rainforests.</title>
        <authorList>
            <person name="Ng K.K.S."/>
            <person name="Kobayashi M.J."/>
            <person name="Fawcett J.A."/>
            <person name="Hatakeyama M."/>
            <person name="Paape T."/>
            <person name="Ng C.H."/>
            <person name="Ang C.C."/>
            <person name="Tnah L.H."/>
            <person name="Lee C.T."/>
            <person name="Nishiyama T."/>
            <person name="Sese J."/>
            <person name="O'Brien M.J."/>
            <person name="Copetti D."/>
            <person name="Mohd Noor M.I."/>
            <person name="Ong R.C."/>
            <person name="Putra M."/>
            <person name="Sireger I.Z."/>
            <person name="Indrioko S."/>
            <person name="Kosugi Y."/>
            <person name="Izuno A."/>
            <person name="Isagi Y."/>
            <person name="Lee S.L."/>
            <person name="Shimizu K.K."/>
        </authorList>
    </citation>
    <scope>NUCLEOTIDE SEQUENCE [LARGE SCALE GENOMIC DNA]</scope>
    <source>
        <strain evidence="1">214</strain>
    </source>
</reference>
<dbReference type="PANTHER" id="PTHR11439:SF467">
    <property type="entry name" value="INTEGRASE CATALYTIC DOMAIN-CONTAINING PROTEIN"/>
    <property type="match status" value="1"/>
</dbReference>
<protein>
    <recommendedName>
        <fullName evidence="3">Retrovirus-related Pol polyprotein from transposon TNT 1-94</fullName>
    </recommendedName>
</protein>
<evidence type="ECO:0008006" key="3">
    <source>
        <dbReference type="Google" id="ProtNLM"/>
    </source>
</evidence>
<dbReference type="Proteomes" id="UP001054252">
    <property type="component" value="Unassembled WGS sequence"/>
</dbReference>
<dbReference type="PANTHER" id="PTHR11439">
    <property type="entry name" value="GAG-POL-RELATED RETROTRANSPOSON"/>
    <property type="match status" value="1"/>
</dbReference>
<organism evidence="1 2">
    <name type="scientific">Rubroshorea leprosula</name>
    <dbReference type="NCBI Taxonomy" id="152421"/>
    <lineage>
        <taxon>Eukaryota</taxon>
        <taxon>Viridiplantae</taxon>
        <taxon>Streptophyta</taxon>
        <taxon>Embryophyta</taxon>
        <taxon>Tracheophyta</taxon>
        <taxon>Spermatophyta</taxon>
        <taxon>Magnoliopsida</taxon>
        <taxon>eudicotyledons</taxon>
        <taxon>Gunneridae</taxon>
        <taxon>Pentapetalae</taxon>
        <taxon>rosids</taxon>
        <taxon>malvids</taxon>
        <taxon>Malvales</taxon>
        <taxon>Dipterocarpaceae</taxon>
        <taxon>Rubroshorea</taxon>
    </lineage>
</organism>
<accession>A0AAV5MHC9</accession>
<dbReference type="AlphaFoldDB" id="A0AAV5MHC9"/>
<comment type="caution">
    <text evidence="1">The sequence shown here is derived from an EMBL/GenBank/DDBJ whole genome shotgun (WGS) entry which is preliminary data.</text>
</comment>
<evidence type="ECO:0000313" key="2">
    <source>
        <dbReference type="Proteomes" id="UP001054252"/>
    </source>
</evidence>
<gene>
    <name evidence="1" type="ORF">SLEP1_g55711</name>
</gene>
<name>A0AAV5MHC9_9ROSI</name>
<proteinExistence type="predicted"/>
<sequence>MQNAKPVSTPFLVHIKLSSEYSPSIEAEKVAMSRVPYSSAVRSLMFVMVGTRSDIAQVVGAVSKYMANSGRVHWDAMKWILRYLKNTSSVSLCYRSIEPDCVGFVDVDFAGDKDKRRSTSGNVFIMAGGAVS</sequence>
<dbReference type="EMBL" id="BPVZ01000275">
    <property type="protein sequence ID" value="GKV48928.1"/>
    <property type="molecule type" value="Genomic_DNA"/>
</dbReference>
<keyword evidence="2" id="KW-1185">Reference proteome</keyword>